<evidence type="ECO:0000256" key="7">
    <source>
        <dbReference type="ARBA" id="ARBA00022771"/>
    </source>
</evidence>
<evidence type="ECO:0000256" key="6">
    <source>
        <dbReference type="ARBA" id="ARBA00022723"/>
    </source>
</evidence>
<name>A6DP60_9BACT</name>
<dbReference type="SUPFAM" id="SSF56731">
    <property type="entry name" value="DNA primase core"/>
    <property type="match status" value="1"/>
</dbReference>
<comment type="catalytic activity">
    <reaction evidence="12">
        <text>ssDNA + n NTP = ssDNA/pppN(pN)n-1 hybrid + (n-1) diphosphate.</text>
        <dbReference type="EC" id="2.7.7.101"/>
    </reaction>
</comment>
<comment type="domain">
    <text evidence="12">Contains an N-terminal zinc-binding domain, a central core domain that contains the primase activity, and a C-terminal DnaB-binding domain.</text>
</comment>
<dbReference type="EMBL" id="ABCK01000015">
    <property type="protein sequence ID" value="EDM26592.1"/>
    <property type="molecule type" value="Genomic_DNA"/>
</dbReference>
<dbReference type="PIRSF" id="PIRSF002811">
    <property type="entry name" value="DnaG"/>
    <property type="match status" value="1"/>
</dbReference>
<dbReference type="InterPro" id="IPR002694">
    <property type="entry name" value="Znf_CHC2"/>
</dbReference>
<dbReference type="Gene3D" id="3.90.580.10">
    <property type="entry name" value="Zinc finger, CHC2-type domain"/>
    <property type="match status" value="1"/>
</dbReference>
<dbReference type="FunFam" id="3.90.580.10:FF:000001">
    <property type="entry name" value="DNA primase"/>
    <property type="match status" value="1"/>
</dbReference>
<dbReference type="InterPro" id="IPR006171">
    <property type="entry name" value="TOPRIM_dom"/>
</dbReference>
<dbReference type="InterPro" id="IPR037068">
    <property type="entry name" value="DNA_primase_core_N_sf"/>
</dbReference>
<dbReference type="Gene3D" id="3.90.980.10">
    <property type="entry name" value="DNA primase, catalytic core, N-terminal domain"/>
    <property type="match status" value="1"/>
</dbReference>
<keyword evidence="9" id="KW-0460">Magnesium</keyword>
<keyword evidence="10 12" id="KW-0238">DNA-binding</keyword>
<dbReference type="GO" id="GO:0003899">
    <property type="term" value="F:DNA-directed RNA polymerase activity"/>
    <property type="evidence" value="ECO:0007669"/>
    <property type="project" value="UniProtKB-UniRule"/>
</dbReference>
<keyword evidence="11 12" id="KW-0804">Transcription</keyword>
<dbReference type="OrthoDB" id="9803773at2"/>
<dbReference type="InterPro" id="IPR013264">
    <property type="entry name" value="DNAG_N"/>
</dbReference>
<comment type="function">
    <text evidence="12 13">RNA polymerase that catalyzes the synthesis of short RNA molecules used as primers for DNA polymerase during DNA replication.</text>
</comment>
<evidence type="ECO:0000259" key="15">
    <source>
        <dbReference type="PROSITE" id="PS50880"/>
    </source>
</evidence>
<dbReference type="CDD" id="cd03364">
    <property type="entry name" value="TOPRIM_DnaG_primases"/>
    <property type="match status" value="1"/>
</dbReference>
<evidence type="ECO:0000256" key="3">
    <source>
        <dbReference type="ARBA" id="ARBA00022679"/>
    </source>
</evidence>
<dbReference type="Pfam" id="PF13155">
    <property type="entry name" value="Toprim_2"/>
    <property type="match status" value="1"/>
</dbReference>
<dbReference type="FunFam" id="3.90.980.10:FF:000001">
    <property type="entry name" value="DNA primase"/>
    <property type="match status" value="1"/>
</dbReference>
<feature type="domain" description="Toprim" evidence="15">
    <location>
        <begin position="263"/>
        <end position="344"/>
    </location>
</feature>
<dbReference type="SMART" id="SM00400">
    <property type="entry name" value="ZnF_CHCC"/>
    <property type="match status" value="1"/>
</dbReference>
<comment type="cofactor">
    <cofactor evidence="12 13 14">
        <name>Zn(2+)</name>
        <dbReference type="ChEBI" id="CHEBI:29105"/>
    </cofactor>
    <text evidence="12 13 14">Binds 1 zinc ion per monomer.</text>
</comment>
<keyword evidence="17" id="KW-1185">Reference proteome</keyword>
<evidence type="ECO:0000256" key="9">
    <source>
        <dbReference type="ARBA" id="ARBA00022842"/>
    </source>
</evidence>
<evidence type="ECO:0000313" key="17">
    <source>
        <dbReference type="Proteomes" id="UP000004947"/>
    </source>
</evidence>
<evidence type="ECO:0000256" key="13">
    <source>
        <dbReference type="PIRNR" id="PIRNR002811"/>
    </source>
</evidence>
<evidence type="ECO:0000256" key="5">
    <source>
        <dbReference type="ARBA" id="ARBA00022705"/>
    </source>
</evidence>
<evidence type="ECO:0000256" key="4">
    <source>
        <dbReference type="ARBA" id="ARBA00022695"/>
    </source>
</evidence>
<dbReference type="PANTHER" id="PTHR30313">
    <property type="entry name" value="DNA PRIMASE"/>
    <property type="match status" value="1"/>
</dbReference>
<evidence type="ECO:0000256" key="2">
    <source>
        <dbReference type="ARBA" id="ARBA00022515"/>
    </source>
</evidence>
<keyword evidence="3 12" id="KW-0808">Transferase</keyword>
<keyword evidence="2 12" id="KW-0639">Primosome</keyword>
<dbReference type="STRING" id="313628.LNTAR_02252"/>
<dbReference type="RefSeq" id="WP_007279643.1">
    <property type="nucleotide sequence ID" value="NZ_ABCK01000015.1"/>
</dbReference>
<keyword evidence="5 12" id="KW-0235">DNA replication</keyword>
<dbReference type="AlphaFoldDB" id="A6DP60"/>
<dbReference type="InterPro" id="IPR030846">
    <property type="entry name" value="DnaG_bac"/>
</dbReference>
<dbReference type="InterPro" id="IPR006295">
    <property type="entry name" value="DNA_primase_DnaG"/>
</dbReference>
<dbReference type="EC" id="2.7.7.101" evidence="12"/>
<evidence type="ECO:0000313" key="16">
    <source>
        <dbReference type="EMBL" id="EDM26592.1"/>
    </source>
</evidence>
<dbReference type="SMART" id="SM00493">
    <property type="entry name" value="TOPRIM"/>
    <property type="match status" value="1"/>
</dbReference>
<accession>A6DP60</accession>
<dbReference type="Pfam" id="PF08275">
    <property type="entry name" value="DNAG_N"/>
    <property type="match status" value="1"/>
</dbReference>
<feature type="zinc finger region" description="CHC2-type" evidence="12 14">
    <location>
        <begin position="39"/>
        <end position="63"/>
    </location>
</feature>
<protein>
    <recommendedName>
        <fullName evidence="12 13">DNA primase</fullName>
        <ecNumber evidence="12">2.7.7.101</ecNumber>
    </recommendedName>
</protein>
<keyword evidence="7 12" id="KW-0863">Zinc-finger</keyword>
<dbReference type="GO" id="GO:1990077">
    <property type="term" value="C:primosome complex"/>
    <property type="evidence" value="ECO:0007669"/>
    <property type="project" value="UniProtKB-KW"/>
</dbReference>
<dbReference type="Pfam" id="PF01807">
    <property type="entry name" value="Zn_ribbon_DnaG"/>
    <property type="match status" value="1"/>
</dbReference>
<dbReference type="PANTHER" id="PTHR30313:SF2">
    <property type="entry name" value="DNA PRIMASE"/>
    <property type="match status" value="1"/>
</dbReference>
<comment type="subunit">
    <text evidence="12">Monomer. Interacts with DnaB.</text>
</comment>
<dbReference type="GO" id="GO:0008270">
    <property type="term" value="F:zinc ion binding"/>
    <property type="evidence" value="ECO:0007669"/>
    <property type="project" value="UniProtKB-UniRule"/>
</dbReference>
<dbReference type="InterPro" id="IPR034151">
    <property type="entry name" value="TOPRIM_DnaG_bac"/>
</dbReference>
<proteinExistence type="inferred from homology"/>
<evidence type="ECO:0000256" key="10">
    <source>
        <dbReference type="ARBA" id="ARBA00023125"/>
    </source>
</evidence>
<keyword evidence="4 12" id="KW-0548">Nucleotidyltransferase</keyword>
<dbReference type="eggNOG" id="COG0358">
    <property type="taxonomic scope" value="Bacteria"/>
</dbReference>
<organism evidence="16 17">
    <name type="scientific">Lentisphaera araneosa HTCC2155</name>
    <dbReference type="NCBI Taxonomy" id="313628"/>
    <lineage>
        <taxon>Bacteria</taxon>
        <taxon>Pseudomonadati</taxon>
        <taxon>Lentisphaerota</taxon>
        <taxon>Lentisphaeria</taxon>
        <taxon>Lentisphaerales</taxon>
        <taxon>Lentisphaeraceae</taxon>
        <taxon>Lentisphaera</taxon>
    </lineage>
</organism>
<dbReference type="NCBIfam" id="TIGR01391">
    <property type="entry name" value="dnaG"/>
    <property type="match status" value="1"/>
</dbReference>
<evidence type="ECO:0000256" key="1">
    <source>
        <dbReference type="ARBA" id="ARBA00022478"/>
    </source>
</evidence>
<dbReference type="GO" id="GO:0000428">
    <property type="term" value="C:DNA-directed RNA polymerase complex"/>
    <property type="evidence" value="ECO:0007669"/>
    <property type="project" value="UniProtKB-KW"/>
</dbReference>
<gene>
    <name evidence="12" type="primary">dnaG</name>
    <name evidence="16" type="ORF">LNTAR_02252</name>
</gene>
<keyword evidence="1 12" id="KW-0240">DNA-directed RNA polymerase</keyword>
<sequence length="611" mass="69106">MSQDFERAKQQVKDRNDIVDIIGAHVKLKKNGPTFLGLCPFHNEKTPSFNVNQNDQFYHCFGCGASGDVLKFVQEYESLDFRDALEKLASRANVILPEWGKGQSPEERLKQKNEKEALFDVLDKATNFFKQQLLLPQGAEALKYAQNRGLNQEVINNYRLGYAPNSWDAVMKWAKQHSISDELLATAGLTKQNEQGKTYDRFRNRLMFPIQDISGRVIAFSARVLEKDSKAAKYINSPETPVFHKGNVLYGLHIAHKHLKESEHFVICEGQLDVIACHRAGVKNAIAAQGTAFTDQHASMIARYAKHVKLCFDADNAGKKAAVKCLNILLPKGVIPEIISLEEGEDPDTVLSEQGAEVLKEKLSGGMNFVDFILSDYGPSSPSQEKVKISEFLLDILAKMPNVLMGDWHLRLASKLQLDAQAISEQLRYLVYNKRDHKQYMKPQAEFQQAPQNVAPPPLRLNKISKRSVAEIELIALALSQEVFANLVFENTMDLEPETSESSLALHFINSHIEMGNWKDCSQDLANSYPNVYELVIKQNKISSYHSRSTEGDDFDELMQLINDCLNQISKASIEQKYEVIKEKLLSEQDPQIKQDLLKEYMALNQDLKSL</sequence>
<dbReference type="InterPro" id="IPR050219">
    <property type="entry name" value="DnaG_primase"/>
</dbReference>
<comment type="similarity">
    <text evidence="12 13">Belongs to the DnaG primase family.</text>
</comment>
<dbReference type="SUPFAM" id="SSF57783">
    <property type="entry name" value="Zinc beta-ribbon"/>
    <property type="match status" value="1"/>
</dbReference>
<comment type="caution">
    <text evidence="16">The sequence shown here is derived from an EMBL/GenBank/DDBJ whole genome shotgun (WGS) entry which is preliminary data.</text>
</comment>
<dbReference type="Proteomes" id="UP000004947">
    <property type="component" value="Unassembled WGS sequence"/>
</dbReference>
<dbReference type="GO" id="GO:0005737">
    <property type="term" value="C:cytoplasm"/>
    <property type="evidence" value="ECO:0007669"/>
    <property type="project" value="TreeGrafter"/>
</dbReference>
<dbReference type="GO" id="GO:0006269">
    <property type="term" value="P:DNA replication, synthesis of primer"/>
    <property type="evidence" value="ECO:0007669"/>
    <property type="project" value="UniProtKB-UniRule"/>
</dbReference>
<dbReference type="PROSITE" id="PS50880">
    <property type="entry name" value="TOPRIM"/>
    <property type="match status" value="1"/>
</dbReference>
<evidence type="ECO:0000256" key="11">
    <source>
        <dbReference type="ARBA" id="ARBA00023163"/>
    </source>
</evidence>
<dbReference type="GO" id="GO:0003677">
    <property type="term" value="F:DNA binding"/>
    <property type="evidence" value="ECO:0007669"/>
    <property type="project" value="UniProtKB-KW"/>
</dbReference>
<reference evidence="16 17" key="1">
    <citation type="journal article" date="2010" name="J. Bacteriol.">
        <title>Genome sequence of Lentisphaera araneosa HTCC2155T, the type species of the order Lentisphaerales in the phylum Lentisphaerae.</title>
        <authorList>
            <person name="Thrash J.C."/>
            <person name="Cho J.C."/>
            <person name="Vergin K.L."/>
            <person name="Morris R.M."/>
            <person name="Giovannoni S.J."/>
        </authorList>
    </citation>
    <scope>NUCLEOTIDE SEQUENCE [LARGE SCALE GENOMIC DNA]</scope>
    <source>
        <strain evidence="16 17">HTCC2155</strain>
    </source>
</reference>
<evidence type="ECO:0000256" key="12">
    <source>
        <dbReference type="HAMAP-Rule" id="MF_00974"/>
    </source>
</evidence>
<dbReference type="HAMAP" id="MF_00974">
    <property type="entry name" value="DNA_primase_DnaG"/>
    <property type="match status" value="1"/>
</dbReference>
<dbReference type="Gene3D" id="3.40.1360.10">
    <property type="match status" value="1"/>
</dbReference>
<keyword evidence="6 12" id="KW-0479">Metal-binding</keyword>
<keyword evidence="8 12" id="KW-0862">Zinc</keyword>
<evidence type="ECO:0000256" key="8">
    <source>
        <dbReference type="ARBA" id="ARBA00022833"/>
    </source>
</evidence>
<dbReference type="InterPro" id="IPR036977">
    <property type="entry name" value="DNA_primase_Znf_CHC2"/>
</dbReference>
<evidence type="ECO:0000256" key="14">
    <source>
        <dbReference type="PIRSR" id="PIRSR002811-1"/>
    </source>
</evidence>